<name>A0A1P8WNX2_9PLAN</name>
<keyword evidence="1" id="KW-0732">Signal</keyword>
<dbReference type="EMBL" id="CP017641">
    <property type="protein sequence ID" value="APZ95749.1"/>
    <property type="molecule type" value="Genomic_DNA"/>
</dbReference>
<sequence precursor="true">MSKITIALLSFLLPAASLQADVITMGSHAIAFTPSLTPIGSGTFTNGAAAPDVSESYTLGSNTATFSFNLTDDGAVAPGAANFLELAVDLGGFLTTGENITWELSSLIFASGADIFSVTQLTGAAAVSITHNSDDMITIQTPTATANQSYTFLITDDLTAATVPEPSSFALLILGGAGFWGVRRRRRQG</sequence>
<organism evidence="3 4">
    <name type="scientific">Fuerstiella marisgermanici</name>
    <dbReference type="NCBI Taxonomy" id="1891926"/>
    <lineage>
        <taxon>Bacteria</taxon>
        <taxon>Pseudomonadati</taxon>
        <taxon>Planctomycetota</taxon>
        <taxon>Planctomycetia</taxon>
        <taxon>Planctomycetales</taxon>
        <taxon>Planctomycetaceae</taxon>
        <taxon>Fuerstiella</taxon>
    </lineage>
</organism>
<feature type="domain" description="Ice-binding protein C-terminal" evidence="2">
    <location>
        <begin position="162"/>
        <end position="185"/>
    </location>
</feature>
<dbReference type="KEGG" id="fmr:Fuma_05411"/>
<dbReference type="InterPro" id="IPR013424">
    <property type="entry name" value="Ice-binding_C"/>
</dbReference>
<dbReference type="Pfam" id="PF07589">
    <property type="entry name" value="PEP-CTERM"/>
    <property type="match status" value="1"/>
</dbReference>
<evidence type="ECO:0000313" key="3">
    <source>
        <dbReference type="EMBL" id="APZ95749.1"/>
    </source>
</evidence>
<reference evidence="3 4" key="1">
    <citation type="journal article" date="2016" name="Front. Microbiol.">
        <title>Fuerstia marisgermanicae gen. nov., sp. nov., an Unusual Member of the Phylum Planctomycetes from the German Wadden Sea.</title>
        <authorList>
            <person name="Kohn T."/>
            <person name="Heuer A."/>
            <person name="Jogler M."/>
            <person name="Vollmers J."/>
            <person name="Boedeker C."/>
            <person name="Bunk B."/>
            <person name="Rast P."/>
            <person name="Borchert D."/>
            <person name="Glockner I."/>
            <person name="Freese H.M."/>
            <person name="Klenk H.P."/>
            <person name="Overmann J."/>
            <person name="Kaster A.K."/>
            <person name="Rohde M."/>
            <person name="Wiegand S."/>
            <person name="Jogler C."/>
        </authorList>
    </citation>
    <scope>NUCLEOTIDE SEQUENCE [LARGE SCALE GENOMIC DNA]</scope>
    <source>
        <strain evidence="3 4">NH11</strain>
    </source>
</reference>
<feature type="chain" id="PRO_5012727016" evidence="1">
    <location>
        <begin position="21"/>
        <end position="189"/>
    </location>
</feature>
<dbReference type="AlphaFoldDB" id="A0A1P8WNX2"/>
<feature type="signal peptide" evidence="1">
    <location>
        <begin position="1"/>
        <end position="20"/>
    </location>
</feature>
<evidence type="ECO:0000259" key="2">
    <source>
        <dbReference type="Pfam" id="PF07589"/>
    </source>
</evidence>
<dbReference type="Proteomes" id="UP000187735">
    <property type="component" value="Chromosome"/>
</dbReference>
<accession>A0A1P8WNX2</accession>
<proteinExistence type="predicted"/>
<evidence type="ECO:0000256" key="1">
    <source>
        <dbReference type="SAM" id="SignalP"/>
    </source>
</evidence>
<evidence type="ECO:0000313" key="4">
    <source>
        <dbReference type="Proteomes" id="UP000187735"/>
    </source>
</evidence>
<gene>
    <name evidence="3" type="ORF">Fuma_05411</name>
</gene>
<protein>
    <submittedName>
        <fullName evidence="3">PEP-CTERM protein sorting domain protein</fullName>
    </submittedName>
</protein>
<dbReference type="NCBIfam" id="TIGR02595">
    <property type="entry name" value="PEP_CTERM"/>
    <property type="match status" value="1"/>
</dbReference>
<keyword evidence="4" id="KW-1185">Reference proteome</keyword>